<feature type="signal peptide" evidence="1">
    <location>
        <begin position="1"/>
        <end position="18"/>
    </location>
</feature>
<feature type="chain" id="PRO_5025422020" description="Secreted protein" evidence="1">
    <location>
        <begin position="19"/>
        <end position="71"/>
    </location>
</feature>
<reference evidence="2" key="1">
    <citation type="journal article" date="2019" name="Sci. Rep.">
        <title>Draft genome of Tanacetum cinerariifolium, the natural source of mosquito coil.</title>
        <authorList>
            <person name="Yamashiro T."/>
            <person name="Shiraishi A."/>
            <person name="Satake H."/>
            <person name="Nakayama K."/>
        </authorList>
    </citation>
    <scope>NUCLEOTIDE SEQUENCE</scope>
</reference>
<name>A0A699QFG5_TANCI</name>
<keyword evidence="1" id="KW-0732">Signal</keyword>
<accession>A0A699QFG5</accession>
<evidence type="ECO:0008006" key="3">
    <source>
        <dbReference type="Google" id="ProtNLM"/>
    </source>
</evidence>
<dbReference type="AlphaFoldDB" id="A0A699QFG5"/>
<organism evidence="2">
    <name type="scientific">Tanacetum cinerariifolium</name>
    <name type="common">Dalmatian daisy</name>
    <name type="synonym">Chrysanthemum cinerariifolium</name>
    <dbReference type="NCBI Taxonomy" id="118510"/>
    <lineage>
        <taxon>Eukaryota</taxon>
        <taxon>Viridiplantae</taxon>
        <taxon>Streptophyta</taxon>
        <taxon>Embryophyta</taxon>
        <taxon>Tracheophyta</taxon>
        <taxon>Spermatophyta</taxon>
        <taxon>Magnoliopsida</taxon>
        <taxon>eudicotyledons</taxon>
        <taxon>Gunneridae</taxon>
        <taxon>Pentapetalae</taxon>
        <taxon>asterids</taxon>
        <taxon>campanulids</taxon>
        <taxon>Asterales</taxon>
        <taxon>Asteraceae</taxon>
        <taxon>Asteroideae</taxon>
        <taxon>Anthemideae</taxon>
        <taxon>Anthemidinae</taxon>
        <taxon>Tanacetum</taxon>
    </lineage>
</organism>
<protein>
    <recommendedName>
        <fullName evidence="3">Secreted protein</fullName>
    </recommendedName>
</protein>
<gene>
    <name evidence="2" type="ORF">Tci_842867</name>
</gene>
<comment type="caution">
    <text evidence="2">The sequence shown here is derived from an EMBL/GenBank/DDBJ whole genome shotgun (WGS) entry which is preliminary data.</text>
</comment>
<proteinExistence type="predicted"/>
<evidence type="ECO:0000256" key="1">
    <source>
        <dbReference type="SAM" id="SignalP"/>
    </source>
</evidence>
<evidence type="ECO:0000313" key="2">
    <source>
        <dbReference type="EMBL" id="GFC70897.1"/>
    </source>
</evidence>
<dbReference type="EMBL" id="BKCJ011031004">
    <property type="protein sequence ID" value="GFC70897.1"/>
    <property type="molecule type" value="Genomic_DNA"/>
</dbReference>
<sequence>MGLVGGAMVLLVAQCCKFIHCPLNLTSLGYGGGDDGCGLEMMVVERWCCWWRGGDDDGCGLEMMVVERWCR</sequence>